<evidence type="ECO:0000256" key="2">
    <source>
        <dbReference type="ARBA" id="ARBA00022552"/>
    </source>
</evidence>
<gene>
    <name evidence="6" type="primary">rsmG</name>
    <name evidence="8" type="ORF">GCM10009810_02770</name>
</gene>
<dbReference type="Proteomes" id="UP001501475">
    <property type="component" value="Unassembled WGS sequence"/>
</dbReference>
<dbReference type="PANTHER" id="PTHR31760">
    <property type="entry name" value="S-ADENOSYL-L-METHIONINE-DEPENDENT METHYLTRANSFERASES SUPERFAMILY PROTEIN"/>
    <property type="match status" value="1"/>
</dbReference>
<dbReference type="Pfam" id="PF02527">
    <property type="entry name" value="GidB"/>
    <property type="match status" value="1"/>
</dbReference>
<dbReference type="RefSeq" id="WP_344061049.1">
    <property type="nucleotide sequence ID" value="NZ_BAAAPN010000008.1"/>
</dbReference>
<evidence type="ECO:0000256" key="6">
    <source>
        <dbReference type="HAMAP-Rule" id="MF_00074"/>
    </source>
</evidence>
<dbReference type="EMBL" id="BAAAPN010000008">
    <property type="protein sequence ID" value="GAA1745673.1"/>
    <property type="molecule type" value="Genomic_DNA"/>
</dbReference>
<evidence type="ECO:0000313" key="8">
    <source>
        <dbReference type="EMBL" id="GAA1745673.1"/>
    </source>
</evidence>
<keyword evidence="9" id="KW-1185">Reference proteome</keyword>
<feature type="binding site" evidence="6">
    <location>
        <position position="110"/>
    </location>
    <ligand>
        <name>S-adenosyl-L-methionine</name>
        <dbReference type="ChEBI" id="CHEBI:59789"/>
    </ligand>
</feature>
<comment type="subcellular location">
    <subcellularLocation>
        <location evidence="6">Cytoplasm</location>
    </subcellularLocation>
</comment>
<proteinExistence type="inferred from homology"/>
<feature type="binding site" evidence="6">
    <location>
        <position position="171"/>
    </location>
    <ligand>
        <name>S-adenosyl-L-methionine</name>
        <dbReference type="ChEBI" id="CHEBI:59789"/>
    </ligand>
</feature>
<feature type="region of interest" description="Disordered" evidence="7">
    <location>
        <begin position="247"/>
        <end position="292"/>
    </location>
</feature>
<dbReference type="EC" id="2.1.1.-" evidence="6"/>
<feature type="binding site" evidence="6">
    <location>
        <begin position="156"/>
        <end position="157"/>
    </location>
    <ligand>
        <name>S-adenosyl-L-methionine</name>
        <dbReference type="ChEBI" id="CHEBI:59789"/>
    </ligand>
</feature>
<reference evidence="8 9" key="1">
    <citation type="journal article" date="2019" name="Int. J. Syst. Evol. Microbiol.">
        <title>The Global Catalogue of Microorganisms (GCM) 10K type strain sequencing project: providing services to taxonomists for standard genome sequencing and annotation.</title>
        <authorList>
            <consortium name="The Broad Institute Genomics Platform"/>
            <consortium name="The Broad Institute Genome Sequencing Center for Infectious Disease"/>
            <person name="Wu L."/>
            <person name="Ma J."/>
        </authorList>
    </citation>
    <scope>NUCLEOTIDE SEQUENCE [LARGE SCALE GENOMIC DNA]</scope>
    <source>
        <strain evidence="8 9">JCM 15591</strain>
    </source>
</reference>
<evidence type="ECO:0000256" key="3">
    <source>
        <dbReference type="ARBA" id="ARBA00022603"/>
    </source>
</evidence>
<dbReference type="HAMAP" id="MF_00074">
    <property type="entry name" value="16SrRNA_methyltr_G"/>
    <property type="match status" value="1"/>
</dbReference>
<evidence type="ECO:0000256" key="4">
    <source>
        <dbReference type="ARBA" id="ARBA00022679"/>
    </source>
</evidence>
<dbReference type="PANTHER" id="PTHR31760:SF0">
    <property type="entry name" value="S-ADENOSYL-L-METHIONINE-DEPENDENT METHYLTRANSFERASES SUPERFAMILY PROTEIN"/>
    <property type="match status" value="1"/>
</dbReference>
<keyword evidence="5 6" id="KW-0949">S-adenosyl-L-methionine</keyword>
<comment type="similarity">
    <text evidence="6">Belongs to the methyltransferase superfamily. RNA methyltransferase RsmG family.</text>
</comment>
<organism evidence="8 9">
    <name type="scientific">Nostocoides vanveenii</name>
    <dbReference type="NCBI Taxonomy" id="330835"/>
    <lineage>
        <taxon>Bacteria</taxon>
        <taxon>Bacillati</taxon>
        <taxon>Actinomycetota</taxon>
        <taxon>Actinomycetes</taxon>
        <taxon>Micrococcales</taxon>
        <taxon>Intrasporangiaceae</taxon>
        <taxon>Nostocoides</taxon>
    </lineage>
</organism>
<sequence>MTEQSPLPGPGAGPGSGFSVDGADVIVGARAIGGQGGVAPAAAAAVFGDRVNVARRFVAILADTGVSHGLIGPREVPRLWDRHVLNCAVVAEAMPLVGARVIDVGSGAGLPGIALAIVRPDLRVTLVEPMLRRTDWLSAAVAELELTNVEVRRGRAEEFADVLAADYVTARAVAALEKLCRWCAPLVSVGGELVAMKGASAAAELSAARPLLARLGLGNGRVETVGASVLADPTVLVILPKVSDATGPAGTKGAAGKAGAGSMTGAAGKAGAGSKTGAAGGPRRTSRPKRHR</sequence>
<keyword evidence="1 6" id="KW-0963">Cytoplasm</keyword>
<name>A0ABN2K187_9MICO</name>
<keyword evidence="3 6" id="KW-0489">Methyltransferase</keyword>
<protein>
    <recommendedName>
        <fullName evidence="6">Ribosomal RNA small subunit methyltransferase G</fullName>
        <ecNumber evidence="6">2.1.1.-</ecNumber>
    </recommendedName>
    <alternativeName>
        <fullName evidence="6">16S rRNA 7-methylguanosine methyltransferase</fullName>
        <shortName evidence="6">16S rRNA m7G methyltransferase</shortName>
    </alternativeName>
</protein>
<evidence type="ECO:0000256" key="1">
    <source>
        <dbReference type="ARBA" id="ARBA00022490"/>
    </source>
</evidence>
<comment type="function">
    <text evidence="6">Specifically methylates the N7 position of a guanine in 16S rRNA.</text>
</comment>
<accession>A0ABN2K187</accession>
<feature type="binding site" evidence="6">
    <location>
        <position position="105"/>
    </location>
    <ligand>
        <name>S-adenosyl-L-methionine</name>
        <dbReference type="ChEBI" id="CHEBI:59789"/>
    </ligand>
</feature>
<dbReference type="SUPFAM" id="SSF53335">
    <property type="entry name" value="S-adenosyl-L-methionine-dependent methyltransferases"/>
    <property type="match status" value="1"/>
</dbReference>
<feature type="compositionally biased region" description="Low complexity" evidence="7">
    <location>
        <begin position="247"/>
        <end position="277"/>
    </location>
</feature>
<keyword evidence="4 6" id="KW-0808">Transferase</keyword>
<evidence type="ECO:0000313" key="9">
    <source>
        <dbReference type="Proteomes" id="UP001501475"/>
    </source>
</evidence>
<dbReference type="CDD" id="cd02440">
    <property type="entry name" value="AdoMet_MTases"/>
    <property type="match status" value="1"/>
</dbReference>
<comment type="caution">
    <text evidence="8">The sequence shown here is derived from an EMBL/GenBank/DDBJ whole genome shotgun (WGS) entry which is preliminary data.</text>
</comment>
<dbReference type="Gene3D" id="3.40.50.150">
    <property type="entry name" value="Vaccinia Virus protein VP39"/>
    <property type="match status" value="1"/>
</dbReference>
<keyword evidence="2 6" id="KW-0698">rRNA processing</keyword>
<comment type="caution">
    <text evidence="6">Lacks conserved residue(s) required for the propagation of feature annotation.</text>
</comment>
<dbReference type="NCBIfam" id="TIGR00138">
    <property type="entry name" value="rsmG_gidB"/>
    <property type="match status" value="1"/>
</dbReference>
<evidence type="ECO:0000256" key="5">
    <source>
        <dbReference type="ARBA" id="ARBA00022691"/>
    </source>
</evidence>
<dbReference type="InterPro" id="IPR003682">
    <property type="entry name" value="rRNA_ssu_MeTfrase_G"/>
</dbReference>
<dbReference type="InterPro" id="IPR029063">
    <property type="entry name" value="SAM-dependent_MTases_sf"/>
</dbReference>
<evidence type="ECO:0000256" key="7">
    <source>
        <dbReference type="SAM" id="MobiDB-lite"/>
    </source>
</evidence>